<dbReference type="OrthoDB" id="64737at2"/>
<dbReference type="Proteomes" id="UP000270291">
    <property type="component" value="Unassembled WGS sequence"/>
</dbReference>
<evidence type="ECO:0000256" key="1">
    <source>
        <dbReference type="SAM" id="Phobius"/>
    </source>
</evidence>
<feature type="transmembrane region" description="Helical" evidence="1">
    <location>
        <begin position="50"/>
        <end position="71"/>
    </location>
</feature>
<proteinExistence type="predicted"/>
<name>A0A428KIS6_9BACT</name>
<keyword evidence="1" id="KW-1133">Transmembrane helix</keyword>
<keyword evidence="1" id="KW-0812">Transmembrane</keyword>
<protein>
    <submittedName>
        <fullName evidence="2">DUF1345 domain-containing protein</fullName>
    </submittedName>
</protein>
<dbReference type="InterPro" id="IPR009781">
    <property type="entry name" value="DUF1345"/>
</dbReference>
<dbReference type="RefSeq" id="WP_125435763.1">
    <property type="nucleotide sequence ID" value="NZ_RWIU01000001.1"/>
</dbReference>
<keyword evidence="1" id="KW-0472">Membrane</keyword>
<accession>A0A428KIS6</accession>
<reference evidence="2 3" key="1">
    <citation type="submission" date="2018-12" db="EMBL/GenBank/DDBJ databases">
        <authorList>
            <person name="Feng G."/>
            <person name="Zhu H."/>
        </authorList>
    </citation>
    <scope>NUCLEOTIDE SEQUENCE [LARGE SCALE GENOMIC DNA]</scope>
    <source>
        <strain evidence="2 3">LMG 26000</strain>
    </source>
</reference>
<evidence type="ECO:0000313" key="3">
    <source>
        <dbReference type="Proteomes" id="UP000270291"/>
    </source>
</evidence>
<feature type="transmembrane region" description="Helical" evidence="1">
    <location>
        <begin position="202"/>
        <end position="226"/>
    </location>
</feature>
<feature type="transmembrane region" description="Helical" evidence="1">
    <location>
        <begin position="122"/>
        <end position="142"/>
    </location>
</feature>
<keyword evidence="3" id="KW-1185">Reference proteome</keyword>
<organism evidence="2 3">
    <name type="scientific">Hymenobacter perfusus</name>
    <dbReference type="NCBI Taxonomy" id="1236770"/>
    <lineage>
        <taxon>Bacteria</taxon>
        <taxon>Pseudomonadati</taxon>
        <taxon>Bacteroidota</taxon>
        <taxon>Cytophagia</taxon>
        <taxon>Cytophagales</taxon>
        <taxon>Hymenobacteraceae</taxon>
        <taxon>Hymenobacter</taxon>
    </lineage>
</organism>
<sequence>MVQSASSPGGSLLHQLVVLAAWKRLTIGLLPATLLALFTPAGWPLLMRLLAAWDGFALCTLLVTWGIILVADVGHIRQVATREDPGRGLSFGVVLLAALASLLGVVLLLSSVRAAPDPLLPAHVAIATVGVLTAWLLVHTLFTLRYAHLYYDSTGGRAEGGLLFPGDEKEPDYLDFAYFAFVIGMTAQTADVSISDRALRRLALLHGLLSFGFNTAVVALVINGLAGLL</sequence>
<dbReference type="AlphaFoldDB" id="A0A428KIS6"/>
<dbReference type="EMBL" id="RWIU01000001">
    <property type="protein sequence ID" value="RSK46268.1"/>
    <property type="molecule type" value="Genomic_DNA"/>
</dbReference>
<gene>
    <name evidence="2" type="ORF">EI293_03625</name>
</gene>
<comment type="caution">
    <text evidence="2">The sequence shown here is derived from an EMBL/GenBank/DDBJ whole genome shotgun (WGS) entry which is preliminary data.</text>
</comment>
<feature type="transmembrane region" description="Helical" evidence="1">
    <location>
        <begin position="12"/>
        <end position="38"/>
    </location>
</feature>
<feature type="transmembrane region" description="Helical" evidence="1">
    <location>
        <begin position="91"/>
        <end position="110"/>
    </location>
</feature>
<evidence type="ECO:0000313" key="2">
    <source>
        <dbReference type="EMBL" id="RSK46268.1"/>
    </source>
</evidence>
<dbReference type="Pfam" id="PF07077">
    <property type="entry name" value="DUF1345"/>
    <property type="match status" value="1"/>
</dbReference>